<dbReference type="InterPro" id="IPR001487">
    <property type="entry name" value="Bromodomain"/>
</dbReference>
<keyword evidence="3" id="KW-0547">Nucleotide-binding</keyword>
<name>A0A1Y2FSB7_PROLT</name>
<evidence type="ECO:0000256" key="5">
    <source>
        <dbReference type="ARBA" id="ARBA00022806"/>
    </source>
</evidence>
<dbReference type="SMART" id="SM00487">
    <property type="entry name" value="DEXDc"/>
    <property type="match status" value="1"/>
</dbReference>
<evidence type="ECO:0000256" key="4">
    <source>
        <dbReference type="ARBA" id="ARBA00022801"/>
    </source>
</evidence>
<feature type="domain" description="Helicase ATP-binding" evidence="14">
    <location>
        <begin position="347"/>
        <end position="512"/>
    </location>
</feature>
<dbReference type="Pfam" id="PF14619">
    <property type="entry name" value="SnAC"/>
    <property type="match status" value="1"/>
</dbReference>
<evidence type="ECO:0000256" key="1">
    <source>
        <dbReference type="ARBA" id="ARBA00004123"/>
    </source>
</evidence>
<dbReference type="Proteomes" id="UP000193685">
    <property type="component" value="Unassembled WGS sequence"/>
</dbReference>
<dbReference type="PRINTS" id="PR00503">
    <property type="entry name" value="BROMODOMAIN"/>
</dbReference>
<dbReference type="GO" id="GO:0006366">
    <property type="term" value="P:transcription by RNA polymerase II"/>
    <property type="evidence" value="ECO:0007669"/>
    <property type="project" value="UniProtKB-ARBA"/>
</dbReference>
<dbReference type="GO" id="GO:0005634">
    <property type="term" value="C:nucleus"/>
    <property type="evidence" value="ECO:0007669"/>
    <property type="project" value="UniProtKB-SubCell"/>
</dbReference>
<keyword evidence="6" id="KW-0067">ATP-binding</keyword>
<dbReference type="OrthoDB" id="5857104at2759"/>
<organism evidence="18 19">
    <name type="scientific">Protomyces lactucae-debilis</name>
    <dbReference type="NCBI Taxonomy" id="2754530"/>
    <lineage>
        <taxon>Eukaryota</taxon>
        <taxon>Fungi</taxon>
        <taxon>Dikarya</taxon>
        <taxon>Ascomycota</taxon>
        <taxon>Taphrinomycotina</taxon>
        <taxon>Taphrinomycetes</taxon>
        <taxon>Taphrinales</taxon>
        <taxon>Protomycetaceae</taxon>
        <taxon>Protomyces</taxon>
    </lineage>
</organism>
<evidence type="ECO:0000256" key="6">
    <source>
        <dbReference type="ARBA" id="ARBA00022840"/>
    </source>
</evidence>
<dbReference type="GO" id="GO:0005524">
    <property type="term" value="F:ATP binding"/>
    <property type="evidence" value="ECO:0007669"/>
    <property type="project" value="UniProtKB-KW"/>
</dbReference>
<feature type="compositionally biased region" description="Basic and acidic residues" evidence="12">
    <location>
        <begin position="289"/>
        <end position="301"/>
    </location>
</feature>
<dbReference type="GO" id="GO:0042393">
    <property type="term" value="F:histone binding"/>
    <property type="evidence" value="ECO:0007669"/>
    <property type="project" value="InterPro"/>
</dbReference>
<dbReference type="SMART" id="SM00573">
    <property type="entry name" value="HSA"/>
    <property type="match status" value="1"/>
</dbReference>
<dbReference type="SMART" id="SM00297">
    <property type="entry name" value="BROMO"/>
    <property type="match status" value="1"/>
</dbReference>
<evidence type="ECO:0000256" key="2">
    <source>
        <dbReference type="ARBA" id="ARBA00007025"/>
    </source>
</evidence>
<dbReference type="InterPro" id="IPR027417">
    <property type="entry name" value="P-loop_NTPase"/>
</dbReference>
<feature type="region of interest" description="Disordered" evidence="12">
    <location>
        <begin position="1135"/>
        <end position="1156"/>
    </location>
</feature>
<dbReference type="Pfam" id="PF00439">
    <property type="entry name" value="Bromodomain"/>
    <property type="match status" value="1"/>
</dbReference>
<dbReference type="SUPFAM" id="SSF47370">
    <property type="entry name" value="Bromodomain"/>
    <property type="match status" value="1"/>
</dbReference>
<dbReference type="AlphaFoldDB" id="A0A1Y2FSB7"/>
<evidence type="ECO:0000256" key="8">
    <source>
        <dbReference type="ARBA" id="ARBA00023117"/>
    </source>
</evidence>
<feature type="region of interest" description="Disordered" evidence="12">
    <location>
        <begin position="919"/>
        <end position="1015"/>
    </location>
</feature>
<keyword evidence="5" id="KW-0347">Helicase</keyword>
<evidence type="ECO:0000313" key="19">
    <source>
        <dbReference type="Proteomes" id="UP000193685"/>
    </source>
</evidence>
<dbReference type="InterPro" id="IPR000330">
    <property type="entry name" value="SNF2_N"/>
</dbReference>
<dbReference type="SUPFAM" id="SSF52540">
    <property type="entry name" value="P-loop containing nucleoside triphosphate hydrolases"/>
    <property type="match status" value="2"/>
</dbReference>
<dbReference type="SMART" id="SM01314">
    <property type="entry name" value="SnAC"/>
    <property type="match status" value="1"/>
</dbReference>
<dbReference type="InterPro" id="IPR014001">
    <property type="entry name" value="Helicase_ATP-bd"/>
</dbReference>
<dbReference type="CDD" id="cd18793">
    <property type="entry name" value="SF2_C_SNF"/>
    <property type="match status" value="1"/>
</dbReference>
<sequence length="1156" mass="131449">MAFKLLNKNLPVPASIQHAIFSNLADDGPTDPRDLLNELTYAEHSDRQNRPLVPALLPSGVDFEAIATSREAAINNRIVSRMSELELLPSNVDAFAFKTESDAKLRLLIEYKSLKLLTKQKQMRESMLHALPSFMTLAATHNRAGYRRIKTQNLRESRLTDSMERQQRTERERREKQKQLDYLTGITAHAAAVAQDAQATRAKAQKLGRGVLAYHSYIEKEEQRRIERNAKQRLQALKADDEEAYMALIDQAKDTRITHLLKQTNTYLDSLAEAVKQQQGHNRTLGPGESERDEKEGKEEGTTAEEAQELDYYQIAHKIQETILEQPRILVGGTLKEYQLKGLQWMISLYNNRLNGILADEMGLGKTIQTISLITFLIEKKKQDGPFLVIVPLSTLTNWTLEFEKWAPSVHKIVYKGAPSTRRQLATGVRQGAFQVLLTTFEYIIKDRPILSKIKWLHMIIDEGHRMKNANSKLSNTLVTYYNTKYRLILTGTPLQNNLPELWALLNFVLPKIFNSVKSFDEWFNTPFANTGGQDKMELSEEESLLVIRRLHKVLRPFLLRRLKKDVEKDLPDKVENVIKCPLSSLQKKLYDQMKKHGMLFVSDDGSKGGKAQGIKGLNNTLMQLRKICNHPFVFEDVERSIVPEGGNNDQLWRVAGKFELLDRILPKFKRTGHRVLMFFQMTQIMNIMEDFLHFRGHKYMRLDGSTKADDRSAMLKDFNHPESDYFIFLLSTRAGGLGLNLQTADTVIIYDSDWNPHQDLQAQDRAHRIGQTKEVRILRLITDKSIEESILARAQYKLDIDGKVIQAGKFDNKSTAEEREAFLRSLLDSDPAADAEAEPEEEEEQDDELNEIIARNDDELRLFKQMDVDRDIMSPYGPTKALPRLMSDKELPDVYHQEDHAVAEDFFAIGDAGKRERKEANYDDGLTEEEWTRAVDEGEDPAELISRRRRKPKSGATTGEVSGATSPVPSSTGSIKKRNRHSRAASIDPESTPRKRIRTTAGPGPSALSQQSVSTAARGAMQKIFMTCLHALDDLVADDGHGRTDVFIVLPQRKEYPSYYTLIKRPISLTQIKRKVKREQYDSVHAFRADFELMFANARAFNEEGSWIVQDAVVLEEALKAKLESMAPGGNVDLGIVDSMAEPSDSGSDHMEDSE</sequence>
<keyword evidence="10" id="KW-0539">Nucleus</keyword>
<reference evidence="18 19" key="1">
    <citation type="submission" date="2016-07" db="EMBL/GenBank/DDBJ databases">
        <title>Pervasive Adenine N6-methylation of Active Genes in Fungi.</title>
        <authorList>
            <consortium name="DOE Joint Genome Institute"/>
            <person name="Mondo S.J."/>
            <person name="Dannebaum R.O."/>
            <person name="Kuo R.C."/>
            <person name="Labutti K."/>
            <person name="Haridas S."/>
            <person name="Kuo A."/>
            <person name="Salamov A."/>
            <person name="Ahrendt S.R."/>
            <person name="Lipzen A."/>
            <person name="Sullivan W."/>
            <person name="Andreopoulos W.B."/>
            <person name="Clum A."/>
            <person name="Lindquist E."/>
            <person name="Daum C."/>
            <person name="Ramamoorthy G.K."/>
            <person name="Gryganskyi A."/>
            <person name="Culley D."/>
            <person name="Magnuson J.K."/>
            <person name="James T.Y."/>
            <person name="O'Malley M.A."/>
            <person name="Stajich J.E."/>
            <person name="Spatafora J.W."/>
            <person name="Visel A."/>
            <person name="Grigoriev I.V."/>
        </authorList>
    </citation>
    <scope>NUCLEOTIDE SEQUENCE [LARGE SCALE GENOMIC DNA]</scope>
    <source>
        <strain evidence="18 19">12-1054</strain>
    </source>
</reference>
<keyword evidence="7" id="KW-0805">Transcription regulation</keyword>
<dbReference type="GO" id="GO:0016787">
    <property type="term" value="F:hydrolase activity"/>
    <property type="evidence" value="ECO:0007669"/>
    <property type="project" value="UniProtKB-KW"/>
</dbReference>
<evidence type="ECO:0000256" key="12">
    <source>
        <dbReference type="SAM" id="MobiDB-lite"/>
    </source>
</evidence>
<keyword evidence="4" id="KW-0378">Hydrolase</keyword>
<dbReference type="InterPro" id="IPR029295">
    <property type="entry name" value="SnAC"/>
</dbReference>
<keyword evidence="8 11" id="KW-0103">Bromodomain</keyword>
<dbReference type="GO" id="GO:0004386">
    <property type="term" value="F:helicase activity"/>
    <property type="evidence" value="ECO:0007669"/>
    <property type="project" value="UniProtKB-KW"/>
</dbReference>
<feature type="region of interest" description="Disordered" evidence="12">
    <location>
        <begin position="827"/>
        <end position="855"/>
    </location>
</feature>
<evidence type="ECO:0000256" key="11">
    <source>
        <dbReference type="PROSITE-ProRule" id="PRU00035"/>
    </source>
</evidence>
<dbReference type="PROSITE" id="PS51194">
    <property type="entry name" value="HELICASE_CTER"/>
    <property type="match status" value="1"/>
</dbReference>
<dbReference type="EMBL" id="MCFI01000002">
    <property type="protein sequence ID" value="ORY86891.1"/>
    <property type="molecule type" value="Genomic_DNA"/>
</dbReference>
<dbReference type="GeneID" id="63784113"/>
<evidence type="ECO:0000259" key="13">
    <source>
        <dbReference type="PROSITE" id="PS50014"/>
    </source>
</evidence>
<gene>
    <name evidence="18" type="ORF">BCR37DRAFT_343574</name>
</gene>
<dbReference type="PROSITE" id="PS51204">
    <property type="entry name" value="HSA"/>
    <property type="match status" value="1"/>
</dbReference>
<dbReference type="InterPro" id="IPR036427">
    <property type="entry name" value="Bromodomain-like_sf"/>
</dbReference>
<feature type="compositionally biased region" description="Acidic residues" evidence="12">
    <location>
        <begin position="832"/>
        <end position="851"/>
    </location>
</feature>
<dbReference type="Pfam" id="PF07529">
    <property type="entry name" value="HSA"/>
    <property type="match status" value="1"/>
</dbReference>
<dbReference type="PANTHER" id="PTHR10799">
    <property type="entry name" value="SNF2/RAD54 HELICASE FAMILY"/>
    <property type="match status" value="1"/>
</dbReference>
<keyword evidence="19" id="KW-1185">Reference proteome</keyword>
<dbReference type="Gene3D" id="1.20.920.10">
    <property type="entry name" value="Bromodomain-like"/>
    <property type="match status" value="1"/>
</dbReference>
<feature type="region of interest" description="Disordered" evidence="12">
    <location>
        <begin position="277"/>
        <end position="306"/>
    </location>
</feature>
<evidence type="ECO:0000259" key="17">
    <source>
        <dbReference type="PROSITE" id="PS51666"/>
    </source>
</evidence>
<dbReference type="STRING" id="56484.A0A1Y2FSB7"/>
<evidence type="ECO:0000259" key="15">
    <source>
        <dbReference type="PROSITE" id="PS51194"/>
    </source>
</evidence>
<dbReference type="Gene3D" id="3.40.50.10810">
    <property type="entry name" value="Tandem AAA-ATPase domain"/>
    <property type="match status" value="1"/>
</dbReference>
<dbReference type="PROSITE" id="PS50014">
    <property type="entry name" value="BROMODOMAIN_2"/>
    <property type="match status" value="1"/>
</dbReference>
<dbReference type="FunFam" id="3.40.50.10810:FF:000008">
    <property type="entry name" value="Chromatin structure-remodeling complex subunit snf21"/>
    <property type="match status" value="1"/>
</dbReference>
<comment type="caution">
    <text evidence="18">The sequence shown here is derived from an EMBL/GenBank/DDBJ whole genome shotgun (WGS) entry which is preliminary data.</text>
</comment>
<dbReference type="PROSITE" id="PS51666">
    <property type="entry name" value="QLQ"/>
    <property type="match status" value="1"/>
</dbReference>
<dbReference type="InterPro" id="IPR014012">
    <property type="entry name" value="HSA_dom"/>
</dbReference>
<dbReference type="GO" id="GO:0006355">
    <property type="term" value="P:regulation of DNA-templated transcription"/>
    <property type="evidence" value="ECO:0007669"/>
    <property type="project" value="InterPro"/>
</dbReference>
<accession>A0A1Y2FSB7</accession>
<dbReference type="OMA" id="YGPGHKL"/>
<evidence type="ECO:0000256" key="7">
    <source>
        <dbReference type="ARBA" id="ARBA00023015"/>
    </source>
</evidence>
<feature type="compositionally biased region" description="Polar residues" evidence="12">
    <location>
        <begin position="956"/>
        <end position="975"/>
    </location>
</feature>
<comment type="subcellular location">
    <subcellularLocation>
        <location evidence="1">Nucleus</location>
    </subcellularLocation>
</comment>
<feature type="region of interest" description="Disordered" evidence="12">
    <location>
        <begin position="153"/>
        <end position="177"/>
    </location>
</feature>
<dbReference type="Pfam" id="PF08880">
    <property type="entry name" value="QLQ"/>
    <property type="match status" value="1"/>
</dbReference>
<dbReference type="InterPro" id="IPR001650">
    <property type="entry name" value="Helicase_C-like"/>
</dbReference>
<dbReference type="PROSITE" id="PS51192">
    <property type="entry name" value="HELICASE_ATP_BIND_1"/>
    <property type="match status" value="1"/>
</dbReference>
<proteinExistence type="inferred from homology"/>
<comment type="similarity">
    <text evidence="2">Belongs to the SNF2/RAD54 helicase family.</text>
</comment>
<evidence type="ECO:0000256" key="3">
    <source>
        <dbReference type="ARBA" id="ARBA00022741"/>
    </source>
</evidence>
<keyword evidence="9" id="KW-0804">Transcription</keyword>
<feature type="domain" description="Bromo" evidence="13">
    <location>
        <begin position="1040"/>
        <end position="1110"/>
    </location>
</feature>
<evidence type="ECO:0000256" key="10">
    <source>
        <dbReference type="ARBA" id="ARBA00023242"/>
    </source>
</evidence>
<dbReference type="Gene3D" id="1.20.5.170">
    <property type="match status" value="1"/>
</dbReference>
<dbReference type="InterPro" id="IPR038718">
    <property type="entry name" value="SNF2-like_sf"/>
</dbReference>
<feature type="domain" description="HSA" evidence="16">
    <location>
        <begin position="167"/>
        <end position="239"/>
    </location>
</feature>
<dbReference type="InterPro" id="IPR049730">
    <property type="entry name" value="SNF2/RAD54-like_C"/>
</dbReference>
<feature type="domain" description="QLQ" evidence="17">
    <location>
        <begin position="1"/>
        <end position="22"/>
    </location>
</feature>
<dbReference type="GO" id="GO:0006338">
    <property type="term" value="P:chromatin remodeling"/>
    <property type="evidence" value="ECO:0007669"/>
    <property type="project" value="UniProtKB-ARBA"/>
</dbReference>
<protein>
    <submittedName>
        <fullName evidence="18">SNF2 family N-terminal domain-domain-containing protein</fullName>
    </submittedName>
</protein>
<dbReference type="Gene3D" id="3.40.50.300">
    <property type="entry name" value="P-loop containing nucleotide triphosphate hydrolases"/>
    <property type="match status" value="1"/>
</dbReference>
<dbReference type="RefSeq" id="XP_040727747.1">
    <property type="nucleotide sequence ID" value="XM_040867514.1"/>
</dbReference>
<dbReference type="InterPro" id="IPR014978">
    <property type="entry name" value="Gln-Leu-Gln_QLQ"/>
</dbReference>
<evidence type="ECO:0000259" key="16">
    <source>
        <dbReference type="PROSITE" id="PS51204"/>
    </source>
</evidence>
<evidence type="ECO:0000256" key="9">
    <source>
        <dbReference type="ARBA" id="ARBA00023163"/>
    </source>
</evidence>
<dbReference type="Pfam" id="PF00176">
    <property type="entry name" value="SNF2-rel_dom"/>
    <property type="match status" value="1"/>
</dbReference>
<dbReference type="SMART" id="SM00490">
    <property type="entry name" value="HELICc"/>
    <property type="match status" value="1"/>
</dbReference>
<evidence type="ECO:0000313" key="18">
    <source>
        <dbReference type="EMBL" id="ORY86891.1"/>
    </source>
</evidence>
<evidence type="ECO:0000259" key="14">
    <source>
        <dbReference type="PROSITE" id="PS51192"/>
    </source>
</evidence>
<feature type="domain" description="Helicase C-terminal" evidence="15">
    <location>
        <begin position="661"/>
        <end position="812"/>
    </location>
</feature>
<dbReference type="Pfam" id="PF00271">
    <property type="entry name" value="Helicase_C"/>
    <property type="match status" value="1"/>
</dbReference>
<dbReference type="CDD" id="cd17996">
    <property type="entry name" value="DEXHc_SMARCA2_SMARCA4"/>
    <property type="match status" value="1"/>
</dbReference>
<dbReference type="FunFam" id="3.40.50.300:FF:000843">
    <property type="entry name" value="Chromatin structure-remodeling complex subunit snf21"/>
    <property type="match status" value="1"/>
</dbReference>